<proteinExistence type="predicted"/>
<dbReference type="SUPFAM" id="SSF56112">
    <property type="entry name" value="Protein kinase-like (PK-like)"/>
    <property type="match status" value="1"/>
</dbReference>
<dbReference type="InterPro" id="IPR011009">
    <property type="entry name" value="Kinase-like_dom_sf"/>
</dbReference>
<evidence type="ECO:0000259" key="5">
    <source>
        <dbReference type="PROSITE" id="PS50011"/>
    </source>
</evidence>
<dbReference type="PROSITE" id="PS50011">
    <property type="entry name" value="PROTEIN_KINASE_DOM"/>
    <property type="match status" value="1"/>
</dbReference>
<dbReference type="SMART" id="SM00220">
    <property type="entry name" value="S_TKc"/>
    <property type="match status" value="1"/>
</dbReference>
<organism evidence="6 7">
    <name type="scientific">Emiliania huxleyi (strain CCMP1516)</name>
    <dbReference type="NCBI Taxonomy" id="280463"/>
    <lineage>
        <taxon>Eukaryota</taxon>
        <taxon>Haptista</taxon>
        <taxon>Haptophyta</taxon>
        <taxon>Prymnesiophyceae</taxon>
        <taxon>Isochrysidales</taxon>
        <taxon>Noelaerhabdaceae</taxon>
        <taxon>Emiliania</taxon>
    </lineage>
</organism>
<dbReference type="KEGG" id="ehx:EMIHUDRAFT_467996"/>
<evidence type="ECO:0000256" key="2">
    <source>
        <dbReference type="ARBA" id="ARBA00022741"/>
    </source>
</evidence>
<keyword evidence="1" id="KW-0808">Transferase</keyword>
<keyword evidence="2" id="KW-0547">Nucleotide-binding</keyword>
<dbReference type="AlphaFoldDB" id="A0A0D3K9N8"/>
<dbReference type="GeneID" id="17277745"/>
<dbReference type="HOGENOM" id="CLU_044283_0_0_1"/>
<dbReference type="EnsemblProtists" id="EOD32473">
    <property type="protein sequence ID" value="EOD32473"/>
    <property type="gene ID" value="EMIHUDRAFT_467996"/>
</dbReference>
<keyword evidence="4" id="KW-0067">ATP-binding</keyword>
<dbReference type="STRING" id="2903.R1DAM2"/>
<evidence type="ECO:0000313" key="6">
    <source>
        <dbReference type="EnsemblProtists" id="EOD32473"/>
    </source>
</evidence>
<dbReference type="GO" id="GO:0004674">
    <property type="term" value="F:protein serine/threonine kinase activity"/>
    <property type="evidence" value="ECO:0007669"/>
    <property type="project" value="TreeGrafter"/>
</dbReference>
<dbReference type="InterPro" id="IPR000719">
    <property type="entry name" value="Prot_kinase_dom"/>
</dbReference>
<reference evidence="7" key="1">
    <citation type="journal article" date="2013" name="Nature">
        <title>Pan genome of the phytoplankton Emiliania underpins its global distribution.</title>
        <authorList>
            <person name="Read B.A."/>
            <person name="Kegel J."/>
            <person name="Klute M.J."/>
            <person name="Kuo A."/>
            <person name="Lefebvre S.C."/>
            <person name="Maumus F."/>
            <person name="Mayer C."/>
            <person name="Miller J."/>
            <person name="Monier A."/>
            <person name="Salamov A."/>
            <person name="Young J."/>
            <person name="Aguilar M."/>
            <person name="Claverie J.M."/>
            <person name="Frickenhaus S."/>
            <person name="Gonzalez K."/>
            <person name="Herman E.K."/>
            <person name="Lin Y.C."/>
            <person name="Napier J."/>
            <person name="Ogata H."/>
            <person name="Sarno A.F."/>
            <person name="Shmutz J."/>
            <person name="Schroeder D."/>
            <person name="de Vargas C."/>
            <person name="Verret F."/>
            <person name="von Dassow P."/>
            <person name="Valentin K."/>
            <person name="Van de Peer Y."/>
            <person name="Wheeler G."/>
            <person name="Dacks J.B."/>
            <person name="Delwiche C.F."/>
            <person name="Dyhrman S.T."/>
            <person name="Glockner G."/>
            <person name="John U."/>
            <person name="Richards T."/>
            <person name="Worden A.Z."/>
            <person name="Zhang X."/>
            <person name="Grigoriev I.V."/>
            <person name="Allen A.E."/>
            <person name="Bidle K."/>
            <person name="Borodovsky M."/>
            <person name="Bowler C."/>
            <person name="Brownlee C."/>
            <person name="Cock J.M."/>
            <person name="Elias M."/>
            <person name="Gladyshev V.N."/>
            <person name="Groth M."/>
            <person name="Guda C."/>
            <person name="Hadaegh A."/>
            <person name="Iglesias-Rodriguez M.D."/>
            <person name="Jenkins J."/>
            <person name="Jones B.M."/>
            <person name="Lawson T."/>
            <person name="Leese F."/>
            <person name="Lindquist E."/>
            <person name="Lobanov A."/>
            <person name="Lomsadze A."/>
            <person name="Malik S.B."/>
            <person name="Marsh M.E."/>
            <person name="Mackinder L."/>
            <person name="Mock T."/>
            <person name="Mueller-Roeber B."/>
            <person name="Pagarete A."/>
            <person name="Parker M."/>
            <person name="Probert I."/>
            <person name="Quesneville H."/>
            <person name="Raines C."/>
            <person name="Rensing S.A."/>
            <person name="Riano-Pachon D.M."/>
            <person name="Richier S."/>
            <person name="Rokitta S."/>
            <person name="Shiraiwa Y."/>
            <person name="Soanes D.M."/>
            <person name="van der Giezen M."/>
            <person name="Wahlund T.M."/>
            <person name="Williams B."/>
            <person name="Wilson W."/>
            <person name="Wolfe G."/>
            <person name="Wurch L.L."/>
        </authorList>
    </citation>
    <scope>NUCLEOTIDE SEQUENCE</scope>
</reference>
<evidence type="ECO:0000256" key="4">
    <source>
        <dbReference type="ARBA" id="ARBA00022840"/>
    </source>
</evidence>
<sequence>MPPISLETPDTSTAIAGVETPDDLLARLASELFDPLAPASCVALGSTCRGIRSALTSVLEELRQSRRSAEQLTRRLAPQTGLFPTKCWRLQLMQELNLNHLRVAEMADFGELISRMHSSTGGDSPDSVTELARLAGLGDELPKAEAAAGWEAAARDPLGEPVSFSELQPLSKLGAGEFCTVHSASFRGCMVALKRLRRDLPSCRESIGLADLQREIAILSRLEHPNIIRMVAHGTGKDGAPFCCLEMFSQPLSALLPTSTGVLAHKWEARQWPLARGLSVGLQLARALRHCHDEFLPGYRLFHRDIKPNNVGVFADGRVVLADFGLLALWEKDAADDDAARQLTGMTGSLRYMAPEVALSQPYNHKAEVFSFTSLLYHMLSRRKPFEFMTPSVFLREVCCGGNRPPLGKAWPFQLHALVKAGWSSTASHRPEFAEVVRVLEETAREVSAAGGHAFLGGRTPDAGRRLLLDPPRMSRIQSARSFAQ</sequence>
<keyword evidence="7" id="KW-1185">Reference proteome</keyword>
<dbReference type="eggNOG" id="KOG0192">
    <property type="taxonomic scope" value="Eukaryota"/>
</dbReference>
<feature type="domain" description="Protein kinase" evidence="5">
    <location>
        <begin position="167"/>
        <end position="456"/>
    </location>
</feature>
<evidence type="ECO:0000256" key="3">
    <source>
        <dbReference type="ARBA" id="ARBA00022777"/>
    </source>
</evidence>
<name>A0A0D3K9N8_EMIH1</name>
<dbReference type="PANTHER" id="PTHR44329">
    <property type="entry name" value="SERINE/THREONINE-PROTEIN KINASE TNNI3K-RELATED"/>
    <property type="match status" value="1"/>
</dbReference>
<dbReference type="PaxDb" id="2903-EOD32473"/>
<protein>
    <recommendedName>
        <fullName evidence="5">Protein kinase domain-containing protein</fullName>
    </recommendedName>
</protein>
<dbReference type="Gene3D" id="1.10.510.10">
    <property type="entry name" value="Transferase(Phosphotransferase) domain 1"/>
    <property type="match status" value="1"/>
</dbReference>
<keyword evidence="3" id="KW-0418">Kinase</keyword>
<dbReference type="Proteomes" id="UP000013827">
    <property type="component" value="Unassembled WGS sequence"/>
</dbReference>
<dbReference type="Gene3D" id="3.30.200.20">
    <property type="entry name" value="Phosphorylase Kinase, domain 1"/>
    <property type="match status" value="1"/>
</dbReference>
<dbReference type="PANTHER" id="PTHR44329:SF288">
    <property type="entry name" value="MITOGEN-ACTIVATED PROTEIN KINASE KINASE KINASE 20"/>
    <property type="match status" value="1"/>
</dbReference>
<accession>A0A0D3K9N8</accession>
<dbReference type="InterPro" id="IPR051681">
    <property type="entry name" value="Ser/Thr_Kinases-Pseudokinases"/>
</dbReference>
<evidence type="ECO:0000313" key="7">
    <source>
        <dbReference type="Proteomes" id="UP000013827"/>
    </source>
</evidence>
<dbReference type="GO" id="GO:0005524">
    <property type="term" value="F:ATP binding"/>
    <property type="evidence" value="ECO:0007669"/>
    <property type="project" value="UniProtKB-KW"/>
</dbReference>
<dbReference type="RefSeq" id="XP_005784902.1">
    <property type="nucleotide sequence ID" value="XM_005784845.1"/>
</dbReference>
<evidence type="ECO:0000256" key="1">
    <source>
        <dbReference type="ARBA" id="ARBA00022679"/>
    </source>
</evidence>
<reference evidence="6" key="2">
    <citation type="submission" date="2024-10" db="UniProtKB">
        <authorList>
            <consortium name="EnsemblProtists"/>
        </authorList>
    </citation>
    <scope>IDENTIFICATION</scope>
</reference>
<dbReference type="Pfam" id="PF00069">
    <property type="entry name" value="Pkinase"/>
    <property type="match status" value="1"/>
</dbReference>